<reference evidence="2 3" key="1">
    <citation type="submission" date="2023-04" db="EMBL/GenBank/DDBJ databases">
        <title>Forest soil microbial communities from Buena Vista Peninsula, Colon Province, Panama.</title>
        <authorList>
            <person name="Bouskill N."/>
        </authorList>
    </citation>
    <scope>NUCLEOTIDE SEQUENCE [LARGE SCALE GENOMIC DNA]</scope>
    <source>
        <strain evidence="2 3">CFH S0262</strain>
    </source>
</reference>
<dbReference type="InterPro" id="IPR054186">
    <property type="entry name" value="DUF6891"/>
</dbReference>
<evidence type="ECO:0000259" key="1">
    <source>
        <dbReference type="Pfam" id="PF21831"/>
    </source>
</evidence>
<comment type="caution">
    <text evidence="2">The sequence shown here is derived from an EMBL/GenBank/DDBJ whole genome shotgun (WGS) entry which is preliminary data.</text>
</comment>
<organism evidence="2 3">
    <name type="scientific">Prescottella agglutinans</name>
    <dbReference type="NCBI Taxonomy" id="1644129"/>
    <lineage>
        <taxon>Bacteria</taxon>
        <taxon>Bacillati</taxon>
        <taxon>Actinomycetota</taxon>
        <taxon>Actinomycetes</taxon>
        <taxon>Mycobacteriales</taxon>
        <taxon>Nocardiaceae</taxon>
        <taxon>Prescottella</taxon>
    </lineage>
</organism>
<dbReference type="RefSeq" id="WP_280763877.1">
    <property type="nucleotide sequence ID" value="NZ_JARXVC010000025.1"/>
</dbReference>
<name>A0ABT6MK25_9NOCA</name>
<proteinExistence type="predicted"/>
<dbReference type="EMBL" id="JARXVC010000025">
    <property type="protein sequence ID" value="MDH6284667.1"/>
    <property type="molecule type" value="Genomic_DNA"/>
</dbReference>
<evidence type="ECO:0000313" key="2">
    <source>
        <dbReference type="EMBL" id="MDH6284667.1"/>
    </source>
</evidence>
<sequence>MRLPWRRTPEPSLTAAEIAEIREEARILVVPGFATFDEVCETARGCVDGAYENVALGRKVDALVRQVWNERVGEQKQWTTPGDYFRVAAAFADLEQRGILARMNFTCCARCGTVVIDDERAPADPPMDGWYPWKQWAYTFFHMQDAECLGDEPADLQLSYSSFRPAPHTDPALIAAARAGDRVAEQEMVVYTDGVVGRIVVDALEAQGLTVDWNGEVSHRICVRDVVWRKPLPH</sequence>
<protein>
    <recommendedName>
        <fullName evidence="1">DUF6891 domain-containing protein</fullName>
    </recommendedName>
</protein>
<dbReference type="Proteomes" id="UP001160334">
    <property type="component" value="Unassembled WGS sequence"/>
</dbReference>
<evidence type="ECO:0000313" key="3">
    <source>
        <dbReference type="Proteomes" id="UP001160334"/>
    </source>
</evidence>
<accession>A0ABT6MK25</accession>
<feature type="domain" description="DUF6891" evidence="1">
    <location>
        <begin position="17"/>
        <end position="230"/>
    </location>
</feature>
<gene>
    <name evidence="2" type="ORF">M2280_005928</name>
</gene>
<dbReference type="Pfam" id="PF21831">
    <property type="entry name" value="DUF6891"/>
    <property type="match status" value="1"/>
</dbReference>
<keyword evidence="3" id="KW-1185">Reference proteome</keyword>